<dbReference type="SMART" id="SM00369">
    <property type="entry name" value="LRR_TYP"/>
    <property type="match status" value="4"/>
</dbReference>
<protein>
    <recommendedName>
        <fullName evidence="5">L domain-like protein</fullName>
    </recommendedName>
</protein>
<dbReference type="AlphaFoldDB" id="A0A2T9YG42"/>
<organism evidence="3 4">
    <name type="scientific">Smittium simulii</name>
    <dbReference type="NCBI Taxonomy" id="133385"/>
    <lineage>
        <taxon>Eukaryota</taxon>
        <taxon>Fungi</taxon>
        <taxon>Fungi incertae sedis</taxon>
        <taxon>Zoopagomycota</taxon>
        <taxon>Kickxellomycotina</taxon>
        <taxon>Harpellomycetes</taxon>
        <taxon>Harpellales</taxon>
        <taxon>Legeriomycetaceae</taxon>
        <taxon>Smittium</taxon>
    </lineage>
</organism>
<dbReference type="PANTHER" id="PTHR48051:SF1">
    <property type="entry name" value="RAS SUPPRESSOR PROTEIN 1"/>
    <property type="match status" value="1"/>
</dbReference>
<dbReference type="InterPro" id="IPR001611">
    <property type="entry name" value="Leu-rich_rpt"/>
</dbReference>
<keyword evidence="1" id="KW-0433">Leucine-rich repeat</keyword>
<dbReference type="Gene3D" id="3.80.10.10">
    <property type="entry name" value="Ribonuclease Inhibitor"/>
    <property type="match status" value="2"/>
</dbReference>
<dbReference type="InterPro" id="IPR050216">
    <property type="entry name" value="LRR_domain-containing"/>
</dbReference>
<evidence type="ECO:0000256" key="1">
    <source>
        <dbReference type="ARBA" id="ARBA00022614"/>
    </source>
</evidence>
<evidence type="ECO:0008006" key="5">
    <source>
        <dbReference type="Google" id="ProtNLM"/>
    </source>
</evidence>
<dbReference type="STRING" id="133385.A0A2T9YG42"/>
<dbReference type="Pfam" id="PF12799">
    <property type="entry name" value="LRR_4"/>
    <property type="match status" value="1"/>
</dbReference>
<dbReference type="SUPFAM" id="SSF52058">
    <property type="entry name" value="L domain-like"/>
    <property type="match status" value="1"/>
</dbReference>
<keyword evidence="2" id="KW-0677">Repeat</keyword>
<dbReference type="GO" id="GO:0005737">
    <property type="term" value="C:cytoplasm"/>
    <property type="evidence" value="ECO:0007669"/>
    <property type="project" value="TreeGrafter"/>
</dbReference>
<dbReference type="EMBL" id="MBFR01000210">
    <property type="protein sequence ID" value="PVU91293.1"/>
    <property type="molecule type" value="Genomic_DNA"/>
</dbReference>
<reference evidence="3 4" key="1">
    <citation type="journal article" date="2018" name="MBio">
        <title>Comparative Genomics Reveals the Core Gene Toolbox for the Fungus-Insect Symbiosis.</title>
        <authorList>
            <person name="Wang Y."/>
            <person name="Stata M."/>
            <person name="Wang W."/>
            <person name="Stajich J.E."/>
            <person name="White M.M."/>
            <person name="Moncalvo J.M."/>
        </authorList>
    </citation>
    <scope>NUCLEOTIDE SEQUENCE [LARGE SCALE GENOMIC DNA]</scope>
    <source>
        <strain evidence="3 4">SWE-8-4</strain>
    </source>
</reference>
<proteinExistence type="predicted"/>
<dbReference type="PANTHER" id="PTHR48051">
    <property type="match status" value="1"/>
</dbReference>
<sequence>MLVLWGNSAPKTHTKLLSPNNQFCFNSPLARIEYNALSNKCHAFELSFYQKLDETRPDSPILGSNSKYSAQTEKKFVIQALVLDFSFMKIDSFNVIGTKFNFTHIRILKLNNNNLSSIPPSIVSLVNLTVLNLSGNKISSEPKPLKIELFSKLLFLKELILSQNSLTVISRDFGNPHFFPALQLLDLSCNNITRVPVDLFAIKKVKLDQNPFSKFNKLFSCSTGDLSSKYFKLSNYQFSHSFDLAKNSESKNVNKNGGSRSTFALNSEDYNEFAGDISWSLNFNIGSITDFYFKHQKVQSLFEIASNSILNSIHFAKTQHLNLCFNNSHQCNCSPESNLFLELSNKLTQNNLLKSKSLVNLHSCKNTRKKKAFKLYKSKTQLNSDNQSLGKRVCEIPQKKVTIDPICKHMGTLFNFLLENTCNITSFDYPRLVHFPEKDINSNTLSDKDYTVLYSNKYKILVTAGKLYRIYSRFDNINDKCTKFKTGLMQPLANYWPQKFFRMLQDLNSHHKCTLCNYFYTQDYYDFVFSTGDCTFDVHCCSQTCQTSILKLLS</sequence>
<dbReference type="InterPro" id="IPR003591">
    <property type="entry name" value="Leu-rich_rpt_typical-subtyp"/>
</dbReference>
<dbReference type="PROSITE" id="PS51450">
    <property type="entry name" value="LRR"/>
    <property type="match status" value="2"/>
</dbReference>
<evidence type="ECO:0000313" key="3">
    <source>
        <dbReference type="EMBL" id="PVU91293.1"/>
    </source>
</evidence>
<evidence type="ECO:0000313" key="4">
    <source>
        <dbReference type="Proteomes" id="UP000245383"/>
    </source>
</evidence>
<evidence type="ECO:0000256" key="2">
    <source>
        <dbReference type="ARBA" id="ARBA00022737"/>
    </source>
</evidence>
<dbReference type="InterPro" id="IPR025875">
    <property type="entry name" value="Leu-rich_rpt_4"/>
</dbReference>
<name>A0A2T9YG42_9FUNG</name>
<gene>
    <name evidence="3" type="ORF">BB561_004482</name>
</gene>
<keyword evidence="4" id="KW-1185">Reference proteome</keyword>
<comment type="caution">
    <text evidence="3">The sequence shown here is derived from an EMBL/GenBank/DDBJ whole genome shotgun (WGS) entry which is preliminary data.</text>
</comment>
<dbReference type="Proteomes" id="UP000245383">
    <property type="component" value="Unassembled WGS sequence"/>
</dbReference>
<dbReference type="InterPro" id="IPR032675">
    <property type="entry name" value="LRR_dom_sf"/>
</dbReference>
<accession>A0A2T9YG42</accession>